<dbReference type="Proteomes" id="UP000623467">
    <property type="component" value="Unassembled WGS sequence"/>
</dbReference>
<sequence>MHPTPEPSLPMRFSPIIVLLASVTTTWATVNGSCISSPGICISTSSCSAGGGVSAIGLCPDDPENIRCCTKKPCAPGGGGQCQFTSTCTGTILTGRQI</sequence>
<evidence type="ECO:0000256" key="1">
    <source>
        <dbReference type="SAM" id="SignalP"/>
    </source>
</evidence>
<evidence type="ECO:0000313" key="3">
    <source>
        <dbReference type="Proteomes" id="UP000623467"/>
    </source>
</evidence>
<gene>
    <name evidence="2" type="ORF">MSAN_02333600</name>
</gene>
<dbReference type="AlphaFoldDB" id="A0A8H7CGM3"/>
<dbReference type="OrthoDB" id="2251794at2759"/>
<organism evidence="2 3">
    <name type="scientific">Mycena sanguinolenta</name>
    <dbReference type="NCBI Taxonomy" id="230812"/>
    <lineage>
        <taxon>Eukaryota</taxon>
        <taxon>Fungi</taxon>
        <taxon>Dikarya</taxon>
        <taxon>Basidiomycota</taxon>
        <taxon>Agaricomycotina</taxon>
        <taxon>Agaricomycetes</taxon>
        <taxon>Agaricomycetidae</taxon>
        <taxon>Agaricales</taxon>
        <taxon>Marasmiineae</taxon>
        <taxon>Mycenaceae</taxon>
        <taxon>Mycena</taxon>
    </lineage>
</organism>
<proteinExistence type="predicted"/>
<keyword evidence="1" id="KW-0732">Signal</keyword>
<keyword evidence="3" id="KW-1185">Reference proteome</keyword>
<accession>A0A8H7CGM3</accession>
<feature type="signal peptide" evidence="1">
    <location>
        <begin position="1"/>
        <end position="28"/>
    </location>
</feature>
<reference evidence="2" key="1">
    <citation type="submission" date="2020-05" db="EMBL/GenBank/DDBJ databases">
        <title>Mycena genomes resolve the evolution of fungal bioluminescence.</title>
        <authorList>
            <person name="Tsai I.J."/>
        </authorList>
    </citation>
    <scope>NUCLEOTIDE SEQUENCE</scope>
    <source>
        <strain evidence="2">160909Yilan</strain>
    </source>
</reference>
<dbReference type="GO" id="GO:0016787">
    <property type="term" value="F:hydrolase activity"/>
    <property type="evidence" value="ECO:0007669"/>
    <property type="project" value="UniProtKB-KW"/>
</dbReference>
<feature type="chain" id="PRO_5034409019" evidence="1">
    <location>
        <begin position="29"/>
        <end position="98"/>
    </location>
</feature>
<comment type="caution">
    <text evidence="2">The sequence shown here is derived from an EMBL/GenBank/DDBJ whole genome shotgun (WGS) entry which is preliminary data.</text>
</comment>
<name>A0A8H7CGM3_9AGAR</name>
<protein>
    <submittedName>
        <fullName evidence="2">Glycoside hydrolase family 24 protein</fullName>
    </submittedName>
</protein>
<evidence type="ECO:0000313" key="2">
    <source>
        <dbReference type="EMBL" id="KAF7335232.1"/>
    </source>
</evidence>
<dbReference type="EMBL" id="JACAZH010000041">
    <property type="protein sequence ID" value="KAF7335232.1"/>
    <property type="molecule type" value="Genomic_DNA"/>
</dbReference>
<keyword evidence="2" id="KW-0378">Hydrolase</keyword>